<dbReference type="EMBL" id="GDJX01003977">
    <property type="protein sequence ID" value="JAT63959.1"/>
    <property type="molecule type" value="Transcribed_RNA"/>
</dbReference>
<accession>A0A1D1ZAN8</accession>
<dbReference type="AlphaFoldDB" id="A0A1D1ZAN8"/>
<dbReference type="GO" id="GO:0051118">
    <property type="term" value="F:glucan endo-1,3-alpha-glucosidase activity"/>
    <property type="evidence" value="ECO:0007669"/>
    <property type="project" value="InterPro"/>
</dbReference>
<sequence>MRLALILGRLLSPFFFNEYAATIPKSVFAHVVVGILSSYTQSQWAQEISDAKACGIDAFALNIGKDSYTETQLGYAYAAAQADGNFKMFISFDFAYYSLPSDNDRIVQLINSYASSPAQYKVDGKPLVTTFIGDNQDWSNVKSRTNCFLAPNWADPNSIASNAQADAGYPWNAWGTVNNSGVPDPNANLVEQDSYWEQVLGSKVYFAPVSPWFFTHYAPNSYDKNWIFPTEDLYLTRWKHLLNISPSAIYQLTWNDYSESTYIAPLRSDPNLYPAGASAWTNGMPHDGFRLIQNAFIKAYKAGASSPIISGDNIVYWYRIQSKDAQCNDPTGRPDAYQYVSDTLFITTLLTSPAQLVVTSGGQTSSYNVDAGAVMTKVPILAGQQSLSLVRNGVTVRSGTSPRPFTTDCPANVYNFNSYVGVI</sequence>
<dbReference type="Gene3D" id="3.20.20.80">
    <property type="entry name" value="Glycosidases"/>
    <property type="match status" value="1"/>
</dbReference>
<name>A0A1D1ZAN8_9ARAE</name>
<dbReference type="CDD" id="cd11577">
    <property type="entry name" value="GH71"/>
    <property type="match status" value="1"/>
</dbReference>
<dbReference type="InterPro" id="IPR005197">
    <property type="entry name" value="Glyco_hydro_71"/>
</dbReference>
<organism evidence="1">
    <name type="scientific">Anthurium amnicola</name>
    <dbReference type="NCBI Taxonomy" id="1678845"/>
    <lineage>
        <taxon>Eukaryota</taxon>
        <taxon>Viridiplantae</taxon>
        <taxon>Streptophyta</taxon>
        <taxon>Embryophyta</taxon>
        <taxon>Tracheophyta</taxon>
        <taxon>Spermatophyta</taxon>
        <taxon>Magnoliopsida</taxon>
        <taxon>Liliopsida</taxon>
        <taxon>Araceae</taxon>
        <taxon>Pothoideae</taxon>
        <taxon>Potheae</taxon>
        <taxon>Anthurium</taxon>
    </lineage>
</organism>
<proteinExistence type="predicted"/>
<reference evidence="1" key="1">
    <citation type="submission" date="2015-07" db="EMBL/GenBank/DDBJ databases">
        <title>Transcriptome Assembly of Anthurium amnicola.</title>
        <authorList>
            <person name="Suzuki J."/>
        </authorList>
    </citation>
    <scope>NUCLEOTIDE SEQUENCE</scope>
</reference>
<dbReference type="Pfam" id="PF03659">
    <property type="entry name" value="Glyco_hydro_71"/>
    <property type="match status" value="1"/>
</dbReference>
<evidence type="ECO:0000313" key="1">
    <source>
        <dbReference type="EMBL" id="JAT63959.1"/>
    </source>
</evidence>
<protein>
    <submittedName>
        <fullName evidence="1">Glucan endo-1,3-alpha-glucosidase agn1</fullName>
    </submittedName>
</protein>
<gene>
    <name evidence="1" type="primary">agn1</name>
    <name evidence="1" type="ORF">g.128071</name>
</gene>